<dbReference type="Pfam" id="PF09335">
    <property type="entry name" value="VTT_dom"/>
    <property type="match status" value="1"/>
</dbReference>
<dbReference type="PANTHER" id="PTHR42709:SF4">
    <property type="entry name" value="INNER MEMBRANE PROTEIN YQAA"/>
    <property type="match status" value="1"/>
</dbReference>
<evidence type="ECO:0000256" key="1">
    <source>
        <dbReference type="SAM" id="Phobius"/>
    </source>
</evidence>
<name>A0A1W1C1V1_9ZZZZ</name>
<evidence type="ECO:0000259" key="2">
    <source>
        <dbReference type="Pfam" id="PF09335"/>
    </source>
</evidence>
<feature type="transmembrane region" description="Helical" evidence="1">
    <location>
        <begin position="115"/>
        <end position="138"/>
    </location>
</feature>
<accession>A0A1W1C1V1</accession>
<keyword evidence="1" id="KW-0472">Membrane</keyword>
<proteinExistence type="predicted"/>
<keyword evidence="1" id="KW-1133">Transmembrane helix</keyword>
<protein>
    <submittedName>
        <fullName evidence="3">Probable membrane protein YPO3302</fullName>
    </submittedName>
</protein>
<organism evidence="3">
    <name type="scientific">hydrothermal vent metagenome</name>
    <dbReference type="NCBI Taxonomy" id="652676"/>
    <lineage>
        <taxon>unclassified sequences</taxon>
        <taxon>metagenomes</taxon>
        <taxon>ecological metagenomes</taxon>
    </lineage>
</organism>
<feature type="transmembrane region" description="Helical" evidence="1">
    <location>
        <begin position="85"/>
        <end position="109"/>
    </location>
</feature>
<dbReference type="EMBL" id="FPHG01000040">
    <property type="protein sequence ID" value="SFV59746.1"/>
    <property type="molecule type" value="Genomic_DNA"/>
</dbReference>
<dbReference type="InterPro" id="IPR032816">
    <property type="entry name" value="VTT_dom"/>
</dbReference>
<gene>
    <name evidence="3" type="ORF">MNB_SV-9-1650</name>
</gene>
<keyword evidence="1" id="KW-0812">Transmembrane</keyword>
<feature type="transmembrane region" description="Helical" evidence="1">
    <location>
        <begin position="37"/>
        <end position="65"/>
    </location>
</feature>
<dbReference type="AlphaFoldDB" id="A0A1W1C1V1"/>
<dbReference type="PANTHER" id="PTHR42709">
    <property type="entry name" value="ALKALINE PHOSPHATASE LIKE PROTEIN"/>
    <property type="match status" value="1"/>
</dbReference>
<reference evidence="3" key="1">
    <citation type="submission" date="2016-10" db="EMBL/GenBank/DDBJ databases">
        <authorList>
            <person name="de Groot N.N."/>
        </authorList>
    </citation>
    <scope>NUCLEOTIDE SEQUENCE</scope>
</reference>
<evidence type="ECO:0000313" key="3">
    <source>
        <dbReference type="EMBL" id="SFV59746.1"/>
    </source>
</evidence>
<dbReference type="InterPro" id="IPR051311">
    <property type="entry name" value="DedA_domain"/>
</dbReference>
<feature type="domain" description="VTT" evidence="2">
    <location>
        <begin position="36"/>
        <end position="133"/>
    </location>
</feature>
<sequence length="139" mass="15614">MSYIIIFIISLLSATILPLSSEATLLYYLENDKNSLYLLIFAGSGNTIGSIINYLIGIKGIDWLIQSDKISKSRLEKSQDLFNKYGKYSLLLSWLPIIGDPLTLIAGALKFNFTLFIIMVAISKFGRYIIIIFGYNIIS</sequence>